<dbReference type="EMBL" id="UYRU01000259">
    <property type="protein sequence ID" value="VDK29800.1"/>
    <property type="molecule type" value="Genomic_DNA"/>
</dbReference>
<reference evidence="1 2" key="1">
    <citation type="submission" date="2018-11" db="EMBL/GenBank/DDBJ databases">
        <authorList>
            <consortium name="Pathogen Informatics"/>
        </authorList>
    </citation>
    <scope>NUCLEOTIDE SEQUENCE [LARGE SCALE GENOMIC DNA]</scope>
</reference>
<sequence>MVILALCGTVFLIYNKIQRPPHVRPPIAEKVAPTLIKTMVYVEEEHHEVIPHWVRAVKAYGWKKANLIHIDGHSDMDFPELVDDLPLGHPPENDAQISAMMQRNDQFIQSAIIAQLINSTYLIFPSWTSNESQAFTAWVGISSFDDPKRFCFCYENIPDACIVRNPNSSEAFSDIADKNCDRRWNYTQIELTSANAAPILRRSKYYALPADLDTPLILDIDEDFFGVQLVGADLLYYGLDMENVLAMSDLIRPLFCLREGSEIEELRPDIWFRGYLSSIISHCLTSSPQCPKTELNGTVYDACSAAIWEAKQDLYCAQPPLVCQEVRQEKQVVAPEVEESFNLLTLLLRNLTREQARA</sequence>
<evidence type="ECO:0000313" key="1">
    <source>
        <dbReference type="EMBL" id="VDK29800.1"/>
    </source>
</evidence>
<gene>
    <name evidence="1" type="ORF">DILT_LOCUS64</name>
</gene>
<accession>A0A3P6PDE1</accession>
<name>A0A3P6PDE1_DIBLA</name>
<dbReference type="Pfam" id="PF12640">
    <property type="entry name" value="UPF0489"/>
    <property type="match status" value="1"/>
</dbReference>
<protein>
    <submittedName>
        <fullName evidence="1">Uncharacterized protein</fullName>
    </submittedName>
</protein>
<dbReference type="Proteomes" id="UP000281553">
    <property type="component" value="Unassembled WGS sequence"/>
</dbReference>
<dbReference type="AlphaFoldDB" id="A0A3P6PDE1"/>
<evidence type="ECO:0000313" key="2">
    <source>
        <dbReference type="Proteomes" id="UP000281553"/>
    </source>
</evidence>
<dbReference type="OrthoDB" id="418142at2759"/>
<feature type="non-terminal residue" evidence="1">
    <location>
        <position position="358"/>
    </location>
</feature>
<keyword evidence="2" id="KW-1185">Reference proteome</keyword>
<organism evidence="1 2">
    <name type="scientific">Dibothriocephalus latus</name>
    <name type="common">Fish tapeworm</name>
    <name type="synonym">Diphyllobothrium latum</name>
    <dbReference type="NCBI Taxonomy" id="60516"/>
    <lineage>
        <taxon>Eukaryota</taxon>
        <taxon>Metazoa</taxon>
        <taxon>Spiralia</taxon>
        <taxon>Lophotrochozoa</taxon>
        <taxon>Platyhelminthes</taxon>
        <taxon>Cestoda</taxon>
        <taxon>Eucestoda</taxon>
        <taxon>Diphyllobothriidea</taxon>
        <taxon>Diphyllobothriidae</taxon>
        <taxon>Dibothriocephalus</taxon>
    </lineage>
</organism>
<proteinExistence type="predicted"/>
<dbReference type="InterPro" id="IPR024131">
    <property type="entry name" value="UPF0489"/>
</dbReference>